<accession>A0ABU6HF07</accession>
<sequence length="146" mass="15358">MTTDRIFGVVVILGALAYIAGAFQIQTSFLSDPVGSKTFPVILGGVAILCGLVMILRPDEQPDWPDLKTLVAIAIAAITMVAYAYALKPLGFLIPTAVCAGILSFQISPRALPAALTGLALSIGLFIIFKYILGLGLQPVPKTWLG</sequence>
<dbReference type="EMBL" id="JAYLLH010000005">
    <property type="protein sequence ID" value="MEC3860697.1"/>
    <property type="molecule type" value="Genomic_DNA"/>
</dbReference>
<proteinExistence type="predicted"/>
<organism evidence="3 4">
    <name type="scientific">Mesobacterium hydrothermale</name>
    <dbReference type="NCBI Taxonomy" id="3111907"/>
    <lineage>
        <taxon>Bacteria</taxon>
        <taxon>Pseudomonadati</taxon>
        <taxon>Pseudomonadota</taxon>
        <taxon>Alphaproteobacteria</taxon>
        <taxon>Rhodobacterales</taxon>
        <taxon>Roseobacteraceae</taxon>
        <taxon>Mesobacterium</taxon>
    </lineage>
</organism>
<gene>
    <name evidence="3" type="ORF">VK792_05325</name>
</gene>
<keyword evidence="4" id="KW-1185">Reference proteome</keyword>
<dbReference type="Pfam" id="PF07331">
    <property type="entry name" value="TctB"/>
    <property type="match status" value="1"/>
</dbReference>
<protein>
    <submittedName>
        <fullName evidence="3">Tripartite tricarboxylate transporter TctB family protein</fullName>
    </submittedName>
</protein>
<evidence type="ECO:0000313" key="4">
    <source>
        <dbReference type="Proteomes" id="UP001348149"/>
    </source>
</evidence>
<keyword evidence="1" id="KW-1133">Transmembrane helix</keyword>
<keyword evidence="1" id="KW-0812">Transmembrane</keyword>
<reference evidence="3 4" key="1">
    <citation type="submission" date="2024-01" db="EMBL/GenBank/DDBJ databases">
        <title>Mesobacterium rodlantinim sp. nov., isolated from shallow sea hydrothermal systems off Kueishantao Island.</title>
        <authorList>
            <person name="Su Z."/>
            <person name="Tang K."/>
        </authorList>
    </citation>
    <scope>NUCLEOTIDE SEQUENCE [LARGE SCALE GENOMIC DNA]</scope>
    <source>
        <strain evidence="3 4">TK19101</strain>
    </source>
</reference>
<dbReference type="InterPro" id="IPR009936">
    <property type="entry name" value="DUF1468"/>
</dbReference>
<keyword evidence="1" id="KW-0472">Membrane</keyword>
<dbReference type="Proteomes" id="UP001348149">
    <property type="component" value="Unassembled WGS sequence"/>
</dbReference>
<feature type="transmembrane region" description="Helical" evidence="1">
    <location>
        <begin position="38"/>
        <end position="57"/>
    </location>
</feature>
<feature type="transmembrane region" description="Helical" evidence="1">
    <location>
        <begin position="69"/>
        <end position="86"/>
    </location>
</feature>
<evidence type="ECO:0000259" key="2">
    <source>
        <dbReference type="Pfam" id="PF07331"/>
    </source>
</evidence>
<feature type="transmembrane region" description="Helical" evidence="1">
    <location>
        <begin position="92"/>
        <end position="108"/>
    </location>
</feature>
<evidence type="ECO:0000256" key="1">
    <source>
        <dbReference type="SAM" id="Phobius"/>
    </source>
</evidence>
<feature type="transmembrane region" description="Helical" evidence="1">
    <location>
        <begin position="115"/>
        <end position="137"/>
    </location>
</feature>
<comment type="caution">
    <text evidence="3">The sequence shown here is derived from an EMBL/GenBank/DDBJ whole genome shotgun (WGS) entry which is preliminary data.</text>
</comment>
<feature type="domain" description="DUF1468" evidence="2">
    <location>
        <begin position="6"/>
        <end position="136"/>
    </location>
</feature>
<evidence type="ECO:0000313" key="3">
    <source>
        <dbReference type="EMBL" id="MEC3860697.1"/>
    </source>
</evidence>
<name>A0ABU6HF07_9RHOB</name>